<sequence length="182" mass="21062">MQVHQFLNSLSINLSIKSRQKALQIIKKQNITASILINYIAQTTPRNQVLFTCILDDMVDVNPSYLKDELNAFITLATQLKIETCKRCNSRIFANLLATHPDFFTQQQKKQLVTMHFDWLLTNSLVATRVNCITVLYELRDQADWITTDLVAIIEQQVSLQEPSFISRSKKILHKIRKQAKQ</sequence>
<protein>
    <recommendedName>
        <fullName evidence="3">Adenylosuccinate lyase</fullName>
    </recommendedName>
</protein>
<dbReference type="Proteomes" id="UP001163328">
    <property type="component" value="Chromosome"/>
</dbReference>
<accession>A0ABY6M2Z9</accession>
<proteinExistence type="predicted"/>
<evidence type="ECO:0000313" key="2">
    <source>
        <dbReference type="Proteomes" id="UP001163328"/>
    </source>
</evidence>
<name>A0ABY6M2Z9_9FLAO</name>
<gene>
    <name evidence="1" type="ORF">K5I29_01070</name>
</gene>
<organism evidence="1 2">
    <name type="scientific">Flavobacterium agricola</name>
    <dbReference type="NCBI Taxonomy" id="2870839"/>
    <lineage>
        <taxon>Bacteria</taxon>
        <taxon>Pseudomonadati</taxon>
        <taxon>Bacteroidota</taxon>
        <taxon>Flavobacteriia</taxon>
        <taxon>Flavobacteriales</taxon>
        <taxon>Flavobacteriaceae</taxon>
        <taxon>Flavobacterium</taxon>
    </lineage>
</organism>
<keyword evidence="2" id="KW-1185">Reference proteome</keyword>
<reference evidence="1" key="1">
    <citation type="submission" date="2021-08" db="EMBL/GenBank/DDBJ databases">
        <title>Flavobacterium sp. strain CC-SYL302.</title>
        <authorList>
            <person name="Lin S.-Y."/>
            <person name="Lee T.-H."/>
            <person name="Young C.-C."/>
        </authorList>
    </citation>
    <scope>NUCLEOTIDE SEQUENCE</scope>
    <source>
        <strain evidence="1">CC-SYL302</strain>
    </source>
</reference>
<dbReference type="RefSeq" id="WP_264434026.1">
    <property type="nucleotide sequence ID" value="NZ_CP081495.1"/>
</dbReference>
<evidence type="ECO:0008006" key="3">
    <source>
        <dbReference type="Google" id="ProtNLM"/>
    </source>
</evidence>
<dbReference type="EMBL" id="CP081495">
    <property type="protein sequence ID" value="UYW01551.1"/>
    <property type="molecule type" value="Genomic_DNA"/>
</dbReference>
<evidence type="ECO:0000313" key="1">
    <source>
        <dbReference type="EMBL" id="UYW01551.1"/>
    </source>
</evidence>